<evidence type="ECO:0000313" key="2">
    <source>
        <dbReference type="EMBL" id="EFJ40261.1"/>
    </source>
</evidence>
<gene>
    <name evidence="2" type="ORF">VOLCADRAFT_108241</name>
</gene>
<reference evidence="2 3" key="1">
    <citation type="journal article" date="2010" name="Science">
        <title>Genomic analysis of organismal complexity in the multicellular green alga Volvox carteri.</title>
        <authorList>
            <person name="Prochnik S.E."/>
            <person name="Umen J."/>
            <person name="Nedelcu A.M."/>
            <person name="Hallmann A."/>
            <person name="Miller S.M."/>
            <person name="Nishii I."/>
            <person name="Ferris P."/>
            <person name="Kuo A."/>
            <person name="Mitros T."/>
            <person name="Fritz-Laylin L.K."/>
            <person name="Hellsten U."/>
            <person name="Chapman J."/>
            <person name="Simakov O."/>
            <person name="Rensing S.A."/>
            <person name="Terry A."/>
            <person name="Pangilinan J."/>
            <person name="Kapitonov V."/>
            <person name="Jurka J."/>
            <person name="Salamov A."/>
            <person name="Shapiro H."/>
            <person name="Schmutz J."/>
            <person name="Grimwood J."/>
            <person name="Lindquist E."/>
            <person name="Lucas S."/>
            <person name="Grigoriev I.V."/>
            <person name="Schmitt R."/>
            <person name="Kirk D."/>
            <person name="Rokhsar D.S."/>
        </authorList>
    </citation>
    <scope>NUCLEOTIDE SEQUENCE [LARGE SCALE GENOMIC DNA]</scope>
    <source>
        <strain evidence="3">f. Nagariensis / Eve</strain>
    </source>
</reference>
<dbReference type="Proteomes" id="UP000001058">
    <property type="component" value="Unassembled WGS sequence"/>
</dbReference>
<feature type="signal peptide" evidence="1">
    <location>
        <begin position="1"/>
        <end position="29"/>
    </location>
</feature>
<feature type="chain" id="PRO_5003124574" evidence="1">
    <location>
        <begin position="30"/>
        <end position="163"/>
    </location>
</feature>
<keyword evidence="1" id="KW-0732">Signal</keyword>
<name>D8UJ27_VOLCA</name>
<dbReference type="OrthoDB" id="522241at2759"/>
<evidence type="ECO:0000256" key="1">
    <source>
        <dbReference type="SAM" id="SignalP"/>
    </source>
</evidence>
<accession>D8UJ27</accession>
<dbReference type="KEGG" id="vcn:VOLCADRAFT_108241"/>
<organism evidence="3">
    <name type="scientific">Volvox carteri f. nagariensis</name>
    <dbReference type="NCBI Taxonomy" id="3068"/>
    <lineage>
        <taxon>Eukaryota</taxon>
        <taxon>Viridiplantae</taxon>
        <taxon>Chlorophyta</taxon>
        <taxon>core chlorophytes</taxon>
        <taxon>Chlorophyceae</taxon>
        <taxon>CS clade</taxon>
        <taxon>Chlamydomonadales</taxon>
        <taxon>Volvocaceae</taxon>
        <taxon>Volvox</taxon>
    </lineage>
</organism>
<dbReference type="AlphaFoldDB" id="D8UJ27"/>
<dbReference type="GeneID" id="9628131"/>
<dbReference type="RefSeq" id="XP_002958658.1">
    <property type="nucleotide sequence ID" value="XM_002958612.1"/>
</dbReference>
<proteinExistence type="predicted"/>
<sequence>MHMTGGTPHSRAQHLTLWRVLLGRLDAEALPMCMCAGSSKKYLPKEEVVEVPDFRYIPEPQLSELVAYMRQRREHLVYHNTTADVRAEIIRNVTEHTQPVDQYPKGRQFLSDEEYMSILRDLLNLSNILDDMEQTGIVSYTNRTQYYALYSKLYRMLIAKAKQ</sequence>
<keyword evidence="3" id="KW-1185">Reference proteome</keyword>
<protein>
    <submittedName>
        <fullName evidence="2">Uncharacterized protein</fullName>
    </submittedName>
</protein>
<dbReference type="InParanoid" id="D8UJ27"/>
<dbReference type="EMBL" id="GL378421">
    <property type="protein sequence ID" value="EFJ40261.1"/>
    <property type="molecule type" value="Genomic_DNA"/>
</dbReference>
<evidence type="ECO:0000313" key="3">
    <source>
        <dbReference type="Proteomes" id="UP000001058"/>
    </source>
</evidence>